<dbReference type="PANTHER" id="PTHR43434:SF13">
    <property type="entry name" value="PHOSPHOGLYCOLATE PHOSPHATASE"/>
    <property type="match status" value="1"/>
</dbReference>
<dbReference type="InterPro" id="IPR023214">
    <property type="entry name" value="HAD_sf"/>
</dbReference>
<dbReference type="InterPro" id="IPR036412">
    <property type="entry name" value="HAD-like_sf"/>
</dbReference>
<dbReference type="InterPro" id="IPR050155">
    <property type="entry name" value="HAD-like_hydrolase_sf"/>
</dbReference>
<dbReference type="CDD" id="cd04303">
    <property type="entry name" value="HAD_PGPase"/>
    <property type="match status" value="1"/>
</dbReference>
<reference evidence="1" key="1">
    <citation type="submission" date="2021-12" db="EMBL/GenBank/DDBJ databases">
        <title>Bradyrhizobium xenonodulans sp. nov.</title>
        <authorList>
            <person name="Claassens R."/>
            <person name="Venter S.N."/>
            <person name="Beukes C.W."/>
            <person name="Stepkowski T."/>
            <person name="Steenkamp E.T."/>
        </authorList>
    </citation>
    <scope>NUCLEOTIDE SEQUENCE</scope>
    <source>
        <strain evidence="1">14AB</strain>
    </source>
</reference>
<dbReference type="PANTHER" id="PTHR43434">
    <property type="entry name" value="PHOSPHOGLYCOLATE PHOSPHATASE"/>
    <property type="match status" value="1"/>
</dbReference>
<sequence length="224" mass="24004">MPYALAIFDLDGTLADSFPWFLRTINDVADRFGFRRVANEDIEGLRHASSREILARLEVPMWKLPAIARHARRLKAEAASEISLFAGVEAMLQTLNESGVQLALVTSDSEANAREKLGEAAALFAHFDCAASLFGKAAKFRRVIRRAGVAPGEVIAIGDEVRDIEAARAVGIACGAVCWGYAAPAALRALGPDHAFERMDEITDVLCPSVVARMSHAISGNAGG</sequence>
<dbReference type="InterPro" id="IPR023198">
    <property type="entry name" value="PGP-like_dom2"/>
</dbReference>
<dbReference type="InterPro" id="IPR041492">
    <property type="entry name" value="HAD_2"/>
</dbReference>
<dbReference type="SUPFAM" id="SSF56784">
    <property type="entry name" value="HAD-like"/>
    <property type="match status" value="1"/>
</dbReference>
<dbReference type="InterPro" id="IPR006439">
    <property type="entry name" value="HAD-SF_hydro_IA"/>
</dbReference>
<dbReference type="Pfam" id="PF13419">
    <property type="entry name" value="HAD_2"/>
    <property type="match status" value="1"/>
</dbReference>
<dbReference type="GO" id="GO:0016787">
    <property type="term" value="F:hydrolase activity"/>
    <property type="evidence" value="ECO:0007669"/>
    <property type="project" value="UniProtKB-KW"/>
</dbReference>
<dbReference type="EMBL" id="CP089391">
    <property type="protein sequence ID" value="WBL75318.1"/>
    <property type="molecule type" value="Genomic_DNA"/>
</dbReference>
<accession>A0ABY7MCS4</accession>
<keyword evidence="1" id="KW-0378">Hydrolase</keyword>
<evidence type="ECO:0000313" key="2">
    <source>
        <dbReference type="Proteomes" id="UP001179614"/>
    </source>
</evidence>
<dbReference type="SFLD" id="SFLDG01129">
    <property type="entry name" value="C1.5:_HAD__Beta-PGM__Phosphata"/>
    <property type="match status" value="1"/>
</dbReference>
<dbReference type="NCBIfam" id="TIGR01549">
    <property type="entry name" value="HAD-SF-IA-v1"/>
    <property type="match status" value="1"/>
</dbReference>
<gene>
    <name evidence="1" type="ORF">I3J27_19915</name>
</gene>
<dbReference type="Gene3D" id="1.10.150.240">
    <property type="entry name" value="Putative phosphatase, domain 2"/>
    <property type="match status" value="1"/>
</dbReference>
<dbReference type="SFLD" id="SFLDS00003">
    <property type="entry name" value="Haloacid_Dehalogenase"/>
    <property type="match status" value="1"/>
</dbReference>
<evidence type="ECO:0000313" key="1">
    <source>
        <dbReference type="EMBL" id="WBL75318.1"/>
    </source>
</evidence>
<keyword evidence="2" id="KW-1185">Reference proteome</keyword>
<organism evidence="1 2">
    <name type="scientific">Bradyrhizobium xenonodulans</name>
    <dbReference type="NCBI Taxonomy" id="2736875"/>
    <lineage>
        <taxon>Bacteria</taxon>
        <taxon>Pseudomonadati</taxon>
        <taxon>Pseudomonadota</taxon>
        <taxon>Alphaproteobacteria</taxon>
        <taxon>Hyphomicrobiales</taxon>
        <taxon>Nitrobacteraceae</taxon>
        <taxon>Bradyrhizobium</taxon>
    </lineage>
</organism>
<dbReference type="Proteomes" id="UP001179614">
    <property type="component" value="Chromosome"/>
</dbReference>
<dbReference type="RefSeq" id="WP_270160143.1">
    <property type="nucleotide sequence ID" value="NZ_CP089391.1"/>
</dbReference>
<name>A0ABY7MCS4_9BRAD</name>
<dbReference type="Gene3D" id="3.40.50.1000">
    <property type="entry name" value="HAD superfamily/HAD-like"/>
    <property type="match status" value="1"/>
</dbReference>
<protein>
    <submittedName>
        <fullName evidence="1">HAD family hydrolase</fullName>
    </submittedName>
</protein>
<proteinExistence type="predicted"/>